<feature type="binding site" evidence="7">
    <location>
        <position position="286"/>
    </location>
    <ligand>
        <name>ATP</name>
        <dbReference type="ChEBI" id="CHEBI:30616"/>
    </ligand>
</feature>
<dbReference type="InterPro" id="IPR036850">
    <property type="entry name" value="NDK-like_dom_sf"/>
</dbReference>
<dbReference type="Gene3D" id="3.30.70.141">
    <property type="entry name" value="Nucleoside diphosphate kinase-like domain"/>
    <property type="match status" value="1"/>
</dbReference>
<dbReference type="InterPro" id="IPR034907">
    <property type="entry name" value="NDK-like_dom"/>
</dbReference>
<dbReference type="Pfam" id="PF13646">
    <property type="entry name" value="HEAT_2"/>
    <property type="match status" value="1"/>
</dbReference>
<keyword evidence="3 9" id="KW-0808">Transferase</keyword>
<keyword evidence="10" id="KW-0812">Transmembrane</keyword>
<evidence type="ECO:0000256" key="2">
    <source>
        <dbReference type="ARBA" id="ARBA00008142"/>
    </source>
</evidence>
<evidence type="ECO:0000256" key="8">
    <source>
        <dbReference type="RuleBase" id="RU004011"/>
    </source>
</evidence>
<dbReference type="CDD" id="cd04413">
    <property type="entry name" value="NDPk_I"/>
    <property type="match status" value="1"/>
</dbReference>
<protein>
    <recommendedName>
        <fullName evidence="9">Nucleoside diphosphate kinase</fullName>
        <ecNumber evidence="9">2.7.4.6</ecNumber>
    </recommendedName>
</protein>
<dbReference type="EC" id="2.7.4.6" evidence="9"/>
<comment type="similarity">
    <text evidence="2 7 8">Belongs to the NDK family.</text>
</comment>
<feature type="domain" description="Nucleoside diphosphate kinase-like" evidence="11">
    <location>
        <begin position="278"/>
        <end position="415"/>
    </location>
</feature>
<accession>A0A9P9YW12</accession>
<evidence type="ECO:0000256" key="4">
    <source>
        <dbReference type="ARBA" id="ARBA00022741"/>
    </source>
</evidence>
<dbReference type="GO" id="GO:0006241">
    <property type="term" value="P:CTP biosynthetic process"/>
    <property type="evidence" value="ECO:0007669"/>
    <property type="project" value="InterPro"/>
</dbReference>
<keyword evidence="5 9" id="KW-0418">Kinase</keyword>
<dbReference type="NCBIfam" id="NF001908">
    <property type="entry name" value="PRK00668.1"/>
    <property type="match status" value="1"/>
</dbReference>
<dbReference type="PROSITE" id="PS00469">
    <property type="entry name" value="NDPK"/>
    <property type="match status" value="1"/>
</dbReference>
<organism evidence="12 13">
    <name type="scientific">Drosophila gunungcola</name>
    <name type="common">fruit fly</name>
    <dbReference type="NCBI Taxonomy" id="103775"/>
    <lineage>
        <taxon>Eukaryota</taxon>
        <taxon>Metazoa</taxon>
        <taxon>Ecdysozoa</taxon>
        <taxon>Arthropoda</taxon>
        <taxon>Hexapoda</taxon>
        <taxon>Insecta</taxon>
        <taxon>Pterygota</taxon>
        <taxon>Neoptera</taxon>
        <taxon>Endopterygota</taxon>
        <taxon>Diptera</taxon>
        <taxon>Brachycera</taxon>
        <taxon>Muscomorpha</taxon>
        <taxon>Ephydroidea</taxon>
        <taxon>Drosophilidae</taxon>
        <taxon>Drosophila</taxon>
        <taxon>Sophophora</taxon>
    </lineage>
</organism>
<feature type="binding site" evidence="7">
    <location>
        <position position="389"/>
    </location>
    <ligand>
        <name>ATP</name>
        <dbReference type="ChEBI" id="CHEBI:30616"/>
    </ligand>
</feature>
<dbReference type="GO" id="GO:0004550">
    <property type="term" value="F:nucleoside diphosphate kinase activity"/>
    <property type="evidence" value="ECO:0007669"/>
    <property type="project" value="UniProtKB-EC"/>
</dbReference>
<feature type="active site" description="Pros-phosphohistidine intermediate" evidence="7">
    <location>
        <position position="392"/>
    </location>
</feature>
<dbReference type="GO" id="GO:0006228">
    <property type="term" value="P:UTP biosynthetic process"/>
    <property type="evidence" value="ECO:0007669"/>
    <property type="project" value="InterPro"/>
</dbReference>
<proteinExistence type="inferred from homology"/>
<evidence type="ECO:0000256" key="6">
    <source>
        <dbReference type="ARBA" id="ARBA00022840"/>
    </source>
</evidence>
<dbReference type="Proteomes" id="UP001059596">
    <property type="component" value="Chromosome 3R"/>
</dbReference>
<comment type="cofactor">
    <cofactor evidence="1">
        <name>Mg(2+)</name>
        <dbReference type="ChEBI" id="CHEBI:18420"/>
    </cofactor>
</comment>
<dbReference type="SUPFAM" id="SSF54919">
    <property type="entry name" value="Nucleoside diphosphate kinase, NDK"/>
    <property type="match status" value="1"/>
</dbReference>
<feature type="binding site" evidence="7">
    <location>
        <position position="334"/>
    </location>
    <ligand>
        <name>ATP</name>
        <dbReference type="ChEBI" id="CHEBI:30616"/>
    </ligand>
</feature>
<dbReference type="InterPro" id="IPR001564">
    <property type="entry name" value="Nucleoside_diP_kinase"/>
</dbReference>
<keyword evidence="10" id="KW-1133">Transmembrane helix</keyword>
<evidence type="ECO:0000256" key="1">
    <source>
        <dbReference type="ARBA" id="ARBA00001946"/>
    </source>
</evidence>
<dbReference type="GO" id="GO:0006183">
    <property type="term" value="P:GTP biosynthetic process"/>
    <property type="evidence" value="ECO:0007669"/>
    <property type="project" value="InterPro"/>
</dbReference>
<dbReference type="PRINTS" id="PR01243">
    <property type="entry name" value="NUCDPKINASE"/>
</dbReference>
<comment type="caution">
    <text evidence="12">The sequence shown here is derived from an EMBL/GenBank/DDBJ whole genome shotgun (WGS) entry which is preliminary data.</text>
</comment>
<reference evidence="12" key="1">
    <citation type="journal article" date="2023" name="Genome Biol. Evol.">
        <title>Long-read-based Genome Assembly of Drosophila gunungcola Reveals Fewer Chemosensory Genes in Flower-breeding Species.</title>
        <authorList>
            <person name="Negi A."/>
            <person name="Liao B.Y."/>
            <person name="Yeh S.D."/>
        </authorList>
    </citation>
    <scope>NUCLEOTIDE SEQUENCE</scope>
    <source>
        <strain evidence="12">Sukarami</strain>
    </source>
</reference>
<dbReference type="SUPFAM" id="SSF48371">
    <property type="entry name" value="ARM repeat"/>
    <property type="match status" value="1"/>
</dbReference>
<evidence type="ECO:0000256" key="7">
    <source>
        <dbReference type="PROSITE-ProRule" id="PRU00706"/>
    </source>
</evidence>
<dbReference type="EMBL" id="JAMKOV010000001">
    <property type="protein sequence ID" value="KAI8044215.1"/>
    <property type="molecule type" value="Genomic_DNA"/>
</dbReference>
<evidence type="ECO:0000256" key="9">
    <source>
        <dbReference type="RuleBase" id="RU004013"/>
    </source>
</evidence>
<dbReference type="InterPro" id="IPR011989">
    <property type="entry name" value="ARM-like"/>
</dbReference>
<evidence type="ECO:0000313" key="13">
    <source>
        <dbReference type="Proteomes" id="UP001059596"/>
    </source>
</evidence>
<keyword evidence="13" id="KW-1185">Reference proteome</keyword>
<keyword evidence="6 9" id="KW-0067">ATP-binding</keyword>
<dbReference type="GO" id="GO:0005524">
    <property type="term" value="F:ATP binding"/>
    <property type="evidence" value="ECO:0007669"/>
    <property type="project" value="UniProtKB-KW"/>
</dbReference>
<evidence type="ECO:0000313" key="12">
    <source>
        <dbReference type="EMBL" id="KAI8044215.1"/>
    </source>
</evidence>
<dbReference type="Pfam" id="PF00334">
    <property type="entry name" value="NDK"/>
    <property type="match status" value="1"/>
</dbReference>
<dbReference type="InterPro" id="IPR016024">
    <property type="entry name" value="ARM-type_fold"/>
</dbReference>
<name>A0A9P9YW12_9MUSC</name>
<dbReference type="AlphaFoldDB" id="A0A9P9YW12"/>
<comment type="catalytic activity">
    <reaction evidence="9">
        <text>a 2'-deoxyribonucleoside 5'-diphosphate + ATP = a 2'-deoxyribonucleoside 5'-triphosphate + ADP</text>
        <dbReference type="Rhea" id="RHEA:44640"/>
        <dbReference type="ChEBI" id="CHEBI:30616"/>
        <dbReference type="ChEBI" id="CHEBI:61560"/>
        <dbReference type="ChEBI" id="CHEBI:73316"/>
        <dbReference type="ChEBI" id="CHEBI:456216"/>
        <dbReference type="EC" id="2.7.4.6"/>
    </reaction>
</comment>
<feature type="binding site" evidence="7">
    <location>
        <position position="368"/>
    </location>
    <ligand>
        <name>ATP</name>
        <dbReference type="ChEBI" id="CHEBI:30616"/>
    </ligand>
</feature>
<feature type="binding site" evidence="7">
    <location>
        <position position="379"/>
    </location>
    <ligand>
        <name>ATP</name>
        <dbReference type="ChEBI" id="CHEBI:30616"/>
    </ligand>
</feature>
<feature type="non-terminal residue" evidence="12">
    <location>
        <position position="1"/>
    </location>
</feature>
<dbReference type="FunFam" id="3.30.70.141:FF:000002">
    <property type="entry name" value="Nucleoside diphosphate kinase"/>
    <property type="match status" value="1"/>
</dbReference>
<evidence type="ECO:0000259" key="11">
    <source>
        <dbReference type="SMART" id="SM00562"/>
    </source>
</evidence>
<keyword evidence="10" id="KW-0472">Membrane</keyword>
<dbReference type="HAMAP" id="MF_00451">
    <property type="entry name" value="NDP_kinase"/>
    <property type="match status" value="1"/>
</dbReference>
<keyword evidence="4 9" id="KW-0547">Nucleotide-binding</keyword>
<sequence length="426" mass="47746">QIESIGGVLNNKDRPLKERFRALFTLKNIGGGTAIEAISKAFDDESALLKHELAYCLGQMQDAKALNILTKILKDTAQEPMEYKLDPVVEVAETCAIALDRVRWLQSGQKVDDSNPYASVDPSPPTAGDMSVAELKSIYLDAQQSLFDRYRAMFSLRNLRTEDSVAFVLGQLQEPCSIPYLQENLENRLENEMVRHECAEALGAIATDDCIKILNRYAEDDKRVVKESCVIALDMCEYENSPEFQLKIFFCDVSMKLPMLGTILAFFSVILTTMAANKERTFIMVKPDGVQRGLVGKIIQRFEQKGFKLVALKHTWASKELLEKHYADLSARPFFPGLVNYMNSGPVVPMVWEGLNVVKTGRQMLGATNPADSLPGTIRGDFCIQVGRNIIHGSDAVESAEKEIALWFNEKELVTWTPAANDWIYE</sequence>
<dbReference type="InterPro" id="IPR023005">
    <property type="entry name" value="Nucleoside_diP_kinase_AS"/>
</dbReference>
<dbReference type="SMART" id="SM00567">
    <property type="entry name" value="EZ_HEAT"/>
    <property type="match status" value="4"/>
</dbReference>
<gene>
    <name evidence="12" type="ORF">M5D96_000366</name>
</gene>
<evidence type="ECO:0000256" key="10">
    <source>
        <dbReference type="SAM" id="Phobius"/>
    </source>
</evidence>
<evidence type="ECO:0000256" key="3">
    <source>
        <dbReference type="ARBA" id="ARBA00022679"/>
    </source>
</evidence>
<dbReference type="PANTHER" id="PTHR11349">
    <property type="entry name" value="NUCLEOSIDE DIPHOSPHATE KINASE"/>
    <property type="match status" value="1"/>
</dbReference>
<dbReference type="PROSITE" id="PS51374">
    <property type="entry name" value="NDPK_LIKE"/>
    <property type="match status" value="1"/>
</dbReference>
<dbReference type="InterPro" id="IPR004155">
    <property type="entry name" value="PBS_lyase_HEAT"/>
</dbReference>
<dbReference type="Gene3D" id="1.25.10.10">
    <property type="entry name" value="Leucine-rich Repeat Variant"/>
    <property type="match status" value="2"/>
</dbReference>
<dbReference type="SMART" id="SM00562">
    <property type="entry name" value="NDK"/>
    <property type="match status" value="1"/>
</dbReference>
<feature type="binding site" evidence="7">
    <location>
        <position position="362"/>
    </location>
    <ligand>
        <name>ATP</name>
        <dbReference type="ChEBI" id="CHEBI:30616"/>
    </ligand>
</feature>
<evidence type="ECO:0000256" key="5">
    <source>
        <dbReference type="ARBA" id="ARBA00022777"/>
    </source>
</evidence>
<feature type="transmembrane region" description="Helical" evidence="10">
    <location>
        <begin position="257"/>
        <end position="276"/>
    </location>
</feature>